<dbReference type="STRING" id="429727.VE26_12805"/>
<keyword evidence="1" id="KW-1133">Transmembrane helix</keyword>
<dbReference type="Proteomes" id="UP000033649">
    <property type="component" value="Unassembled WGS sequence"/>
</dbReference>
<dbReference type="GO" id="GO:0022857">
    <property type="term" value="F:transmembrane transporter activity"/>
    <property type="evidence" value="ECO:0007669"/>
    <property type="project" value="UniProtKB-UniRule"/>
</dbReference>
<dbReference type="OrthoDB" id="7065604at2"/>
<comment type="similarity">
    <text evidence="1">Belongs to the vitamin uptake transporter (VUT/ECF) (TC 2.A.88) family. Q precursor transporter subfamily.</text>
</comment>
<sequence>MLSRLLVALVAMVAVVAASNFLVQFPVDLTLGGVHIGDILTWGAFTYPVAFLVTDLSNRAFGPQKTRLIVIAGFCVAVIISIWLATPRIAVASGTAFLVAQMLDVSIFHRLRNGAWWHAPMFSSLAGSVLDTVLFFSIAMAPAFAGIDAFFGMEDTSLAFPAPLLGIGPDVELWQSLALGDFLIKLVMAVLMLAPYKTIRDLVLKRMPLAA</sequence>
<feature type="transmembrane region" description="Helical" evidence="1">
    <location>
        <begin position="129"/>
        <end position="153"/>
    </location>
</feature>
<dbReference type="EMBL" id="JZEY01000061">
    <property type="protein sequence ID" value="KKB07586.1"/>
    <property type="molecule type" value="Genomic_DNA"/>
</dbReference>
<evidence type="ECO:0000313" key="2">
    <source>
        <dbReference type="EMBL" id="KKB07586.1"/>
    </source>
</evidence>
<feature type="transmembrane region" description="Helical" evidence="1">
    <location>
        <begin position="34"/>
        <end position="54"/>
    </location>
</feature>
<dbReference type="Pfam" id="PF02592">
    <property type="entry name" value="Vut_1"/>
    <property type="match status" value="1"/>
</dbReference>
<dbReference type="AlphaFoldDB" id="A0A0F5FFG4"/>
<evidence type="ECO:0000313" key="3">
    <source>
        <dbReference type="Proteomes" id="UP000033649"/>
    </source>
</evidence>
<protein>
    <recommendedName>
        <fullName evidence="1">Probable queuosine precursor transporter</fullName>
        <shortName evidence="1">Q precursor transporter</shortName>
    </recommendedName>
</protein>
<dbReference type="RefSeq" id="WP_046105616.1">
    <property type="nucleotide sequence ID" value="NZ_JZEY01000061.1"/>
</dbReference>
<keyword evidence="1" id="KW-0812">Transmembrane</keyword>
<keyword evidence="1" id="KW-0472">Membrane</keyword>
<evidence type="ECO:0000256" key="1">
    <source>
        <dbReference type="HAMAP-Rule" id="MF_02088"/>
    </source>
</evidence>
<dbReference type="PANTHER" id="PTHR34300:SF1">
    <property type="entry name" value="QUEUOSINE PRECURSOR TRANSPORTER"/>
    <property type="match status" value="1"/>
</dbReference>
<gene>
    <name evidence="2" type="ORF">VE26_12805</name>
</gene>
<dbReference type="PANTHER" id="PTHR34300">
    <property type="entry name" value="QUEUOSINE PRECURSOR TRANSPORTER-RELATED"/>
    <property type="match status" value="1"/>
</dbReference>
<keyword evidence="1" id="KW-1003">Cell membrane</keyword>
<keyword evidence="1" id="KW-0813">Transport</keyword>
<organism evidence="2 3">
    <name type="scientific">Devosia chinhatensis</name>
    <dbReference type="NCBI Taxonomy" id="429727"/>
    <lineage>
        <taxon>Bacteria</taxon>
        <taxon>Pseudomonadati</taxon>
        <taxon>Pseudomonadota</taxon>
        <taxon>Alphaproteobacteria</taxon>
        <taxon>Hyphomicrobiales</taxon>
        <taxon>Devosiaceae</taxon>
        <taxon>Devosia</taxon>
    </lineage>
</organism>
<dbReference type="GO" id="GO:0005886">
    <property type="term" value="C:plasma membrane"/>
    <property type="evidence" value="ECO:0007669"/>
    <property type="project" value="UniProtKB-SubCell"/>
</dbReference>
<name>A0A0F5FFG4_9HYPH</name>
<comment type="caution">
    <text evidence="2">The sequence shown here is derived from an EMBL/GenBank/DDBJ whole genome shotgun (WGS) entry which is preliminary data.</text>
</comment>
<proteinExistence type="inferred from homology"/>
<keyword evidence="3" id="KW-1185">Reference proteome</keyword>
<feature type="transmembrane region" description="Helical" evidence="1">
    <location>
        <begin position="90"/>
        <end position="108"/>
    </location>
</feature>
<comment type="subcellular location">
    <subcellularLocation>
        <location evidence="1">Cell inner membrane</location>
        <topology evidence="1">Multi-pass membrane protein</topology>
    </subcellularLocation>
</comment>
<feature type="transmembrane region" description="Helical" evidence="1">
    <location>
        <begin position="66"/>
        <end position="84"/>
    </location>
</feature>
<accession>A0A0F5FFG4</accession>
<dbReference type="PATRIC" id="fig|429727.3.peg.2630"/>
<keyword evidence="1" id="KW-0997">Cell inner membrane</keyword>
<comment type="function">
    <text evidence="1">Involved in the import of queuosine (Q) precursors, required for Q precursor salvage.</text>
</comment>
<feature type="transmembrane region" description="Helical" evidence="1">
    <location>
        <begin position="173"/>
        <end position="196"/>
    </location>
</feature>
<dbReference type="InterPro" id="IPR003744">
    <property type="entry name" value="YhhQ"/>
</dbReference>
<reference evidence="2 3" key="1">
    <citation type="submission" date="2015-03" db="EMBL/GenBank/DDBJ databases">
        <authorList>
            <person name="Hassan Y."/>
            <person name="Lepp D."/>
            <person name="Li X.-Z."/>
            <person name="Zhou T."/>
        </authorList>
    </citation>
    <scope>NUCLEOTIDE SEQUENCE [LARGE SCALE GENOMIC DNA]</scope>
    <source>
        <strain evidence="2 3">IPL18</strain>
    </source>
</reference>
<dbReference type="HAMAP" id="MF_02088">
    <property type="entry name" value="Q_prec_transport"/>
    <property type="match status" value="1"/>
</dbReference>